<keyword evidence="1" id="KW-0812">Transmembrane</keyword>
<dbReference type="OrthoDB" id="8781084at2"/>
<dbReference type="RefSeq" id="WP_062743323.1">
    <property type="nucleotide sequence ID" value="NZ_CP022725.1"/>
</dbReference>
<evidence type="ECO:0000313" key="2">
    <source>
        <dbReference type="EMBL" id="TKJ95146.1"/>
    </source>
</evidence>
<comment type="caution">
    <text evidence="2">The sequence shown here is derived from an EMBL/GenBank/DDBJ whole genome shotgun (WGS) entry which is preliminary data.</text>
</comment>
<dbReference type="AlphaFoldDB" id="A0A356YLV8"/>
<proteinExistence type="predicted"/>
<dbReference type="GeneID" id="67476810"/>
<organism evidence="2 3">
    <name type="scientific">Erwinia persicina</name>
    <dbReference type="NCBI Taxonomy" id="55211"/>
    <lineage>
        <taxon>Bacteria</taxon>
        <taxon>Pseudomonadati</taxon>
        <taxon>Pseudomonadota</taxon>
        <taxon>Gammaproteobacteria</taxon>
        <taxon>Enterobacterales</taxon>
        <taxon>Erwiniaceae</taxon>
        <taxon>Erwinia</taxon>
    </lineage>
</organism>
<dbReference type="Proteomes" id="UP000306393">
    <property type="component" value="Unassembled WGS sequence"/>
</dbReference>
<keyword evidence="1" id="KW-0472">Membrane</keyword>
<gene>
    <name evidence="2" type="ORF">EpCFBP13511_01980</name>
</gene>
<dbReference type="KEGG" id="epe:CI789_08270"/>
<evidence type="ECO:0000256" key="1">
    <source>
        <dbReference type="SAM" id="Phobius"/>
    </source>
</evidence>
<keyword evidence="1" id="KW-1133">Transmembrane helix</keyword>
<protein>
    <submittedName>
        <fullName evidence="2">Uncharacterized protein</fullName>
    </submittedName>
</protein>
<dbReference type="EMBL" id="QGAC01000001">
    <property type="protein sequence ID" value="TKJ95146.1"/>
    <property type="molecule type" value="Genomic_DNA"/>
</dbReference>
<name>A0A356YLV8_9GAMM</name>
<reference evidence="2 3" key="1">
    <citation type="journal article" date="2019" name="Sci. Rep.">
        <title>Differences in resource use lead to coexistence of seed-transmitted microbial populations.</title>
        <authorList>
            <person name="Torres-Cortes G."/>
            <person name="Garcia B.J."/>
            <person name="Compant S."/>
            <person name="Rezki S."/>
            <person name="Jones P."/>
            <person name="Preveaux A."/>
            <person name="Briand M."/>
            <person name="Roulet A."/>
            <person name="Bouchez O."/>
            <person name="Jacobson D."/>
            <person name="Barret M."/>
        </authorList>
    </citation>
    <scope>NUCLEOTIDE SEQUENCE [LARGE SCALE GENOMIC DNA]</scope>
    <source>
        <strain evidence="2 3">CFBP13511</strain>
    </source>
</reference>
<evidence type="ECO:0000313" key="3">
    <source>
        <dbReference type="Proteomes" id="UP000306393"/>
    </source>
</evidence>
<sequence length="113" mass="13000">MIWSGVGFFIAVFISIAYVICQWLFDALWSVGYYSAHSWTTGVTFILSALLSSIFVYLLKKESVLLLIARMTDSRPMYQAEITHKFFFVPVRYWPLILFLIGAGLCLREMLGK</sequence>
<feature type="transmembrane region" description="Helical" evidence="1">
    <location>
        <begin position="37"/>
        <end position="59"/>
    </location>
</feature>
<accession>A0A356YLV8</accession>
<feature type="transmembrane region" description="Helical" evidence="1">
    <location>
        <begin position="93"/>
        <end position="111"/>
    </location>
</feature>
<feature type="transmembrane region" description="Helical" evidence="1">
    <location>
        <begin position="6"/>
        <end position="25"/>
    </location>
</feature>
<dbReference type="STRING" id="1219360.GCA_001571305_00846"/>